<dbReference type="NCBIfam" id="TIGR01517">
    <property type="entry name" value="ATPase-IIB_Ca"/>
    <property type="match status" value="1"/>
</dbReference>
<dbReference type="SFLD" id="SFLDF00027">
    <property type="entry name" value="p-type_atpase"/>
    <property type="match status" value="1"/>
</dbReference>
<dbReference type="InterPro" id="IPR023299">
    <property type="entry name" value="ATPase_P-typ_cyto_dom_N"/>
</dbReference>
<dbReference type="Pfam" id="PF00122">
    <property type="entry name" value="E1-E2_ATPase"/>
    <property type="match status" value="1"/>
</dbReference>
<evidence type="ECO:0000256" key="6">
    <source>
        <dbReference type="ARBA" id="ARBA00022723"/>
    </source>
</evidence>
<keyword evidence="7 16" id="KW-0547">Nucleotide-binding</keyword>
<comment type="catalytic activity">
    <reaction evidence="15 16">
        <text>Ca(2+)(in) + ATP + H2O = Ca(2+)(out) + ADP + phosphate + H(+)</text>
        <dbReference type="Rhea" id="RHEA:18105"/>
        <dbReference type="ChEBI" id="CHEBI:15377"/>
        <dbReference type="ChEBI" id="CHEBI:15378"/>
        <dbReference type="ChEBI" id="CHEBI:29108"/>
        <dbReference type="ChEBI" id="CHEBI:30616"/>
        <dbReference type="ChEBI" id="CHEBI:43474"/>
        <dbReference type="ChEBI" id="CHEBI:456216"/>
        <dbReference type="EC" id="7.2.2.10"/>
    </reaction>
</comment>
<evidence type="ECO:0000256" key="4">
    <source>
        <dbReference type="ARBA" id="ARBA00022568"/>
    </source>
</evidence>
<dbReference type="PROSITE" id="PS00154">
    <property type="entry name" value="ATPASE_E1_E2"/>
    <property type="match status" value="1"/>
</dbReference>
<evidence type="ECO:0000256" key="9">
    <source>
        <dbReference type="ARBA" id="ARBA00022840"/>
    </source>
</evidence>
<dbReference type="PANTHER" id="PTHR24093:SF369">
    <property type="entry name" value="CALCIUM-TRANSPORTING ATPASE"/>
    <property type="match status" value="1"/>
</dbReference>
<feature type="transmembrane region" description="Helical" evidence="16">
    <location>
        <begin position="779"/>
        <end position="800"/>
    </location>
</feature>
<proteinExistence type="inferred from homology"/>
<dbReference type="AlphaFoldDB" id="A0AAX4PKC4"/>
<keyword evidence="5 16" id="KW-0812">Transmembrane</keyword>
<evidence type="ECO:0000313" key="21">
    <source>
        <dbReference type="EMBL" id="WZN66336.1"/>
    </source>
</evidence>
<dbReference type="GO" id="GO:0005524">
    <property type="term" value="F:ATP binding"/>
    <property type="evidence" value="ECO:0007669"/>
    <property type="project" value="UniProtKB-KW"/>
</dbReference>
<dbReference type="Pfam" id="PF00689">
    <property type="entry name" value="Cation_ATPase_C"/>
    <property type="match status" value="1"/>
</dbReference>
<feature type="compositionally biased region" description="Basic and acidic residues" evidence="17">
    <location>
        <begin position="1"/>
        <end position="25"/>
    </location>
</feature>
<evidence type="ECO:0000313" key="22">
    <source>
        <dbReference type="Proteomes" id="UP001472866"/>
    </source>
</evidence>
<dbReference type="Proteomes" id="UP001472866">
    <property type="component" value="Chromosome 15"/>
</dbReference>
<dbReference type="PANTHER" id="PTHR24093">
    <property type="entry name" value="CATION TRANSPORTING ATPASE"/>
    <property type="match status" value="1"/>
</dbReference>
<evidence type="ECO:0000259" key="19">
    <source>
        <dbReference type="Pfam" id="PF00689"/>
    </source>
</evidence>
<gene>
    <name evidence="21" type="ORF">HKI87_15g79010</name>
</gene>
<evidence type="ECO:0000256" key="17">
    <source>
        <dbReference type="SAM" id="MobiDB-lite"/>
    </source>
</evidence>
<keyword evidence="4 16" id="KW-0109">Calcium transport</keyword>
<evidence type="ECO:0000256" key="11">
    <source>
        <dbReference type="ARBA" id="ARBA00022967"/>
    </source>
</evidence>
<dbReference type="Gene3D" id="2.70.150.10">
    <property type="entry name" value="Calcium-transporting ATPase, cytoplasmic transduction domain A"/>
    <property type="match status" value="1"/>
</dbReference>
<dbReference type="SFLD" id="SFLDS00003">
    <property type="entry name" value="Haloacid_Dehalogenase"/>
    <property type="match status" value="1"/>
</dbReference>
<feature type="transmembrane region" description="Helical" evidence="16">
    <location>
        <begin position="1006"/>
        <end position="1027"/>
    </location>
</feature>
<dbReference type="EC" id="7.2.2.10" evidence="16"/>
<protein>
    <recommendedName>
        <fullName evidence="16">Calcium-transporting ATPase</fullName>
        <ecNumber evidence="16">7.2.2.10</ecNumber>
    </recommendedName>
</protein>
<dbReference type="SUPFAM" id="SSF81653">
    <property type="entry name" value="Calcium ATPase, transduction domain A"/>
    <property type="match status" value="1"/>
</dbReference>
<keyword evidence="22" id="KW-1185">Reference proteome</keyword>
<dbReference type="InterPro" id="IPR008250">
    <property type="entry name" value="ATPase_P-typ_transduc_dom_A_sf"/>
</dbReference>
<dbReference type="Pfam" id="PF00690">
    <property type="entry name" value="Cation_ATPase_N"/>
    <property type="match status" value="1"/>
</dbReference>
<feature type="transmembrane region" description="Helical" evidence="16">
    <location>
        <begin position="1047"/>
        <end position="1067"/>
    </location>
</feature>
<dbReference type="InterPro" id="IPR023298">
    <property type="entry name" value="ATPase_P-typ_TM_dom_sf"/>
</dbReference>
<evidence type="ECO:0000256" key="5">
    <source>
        <dbReference type="ARBA" id="ARBA00022692"/>
    </source>
</evidence>
<evidence type="ECO:0000256" key="2">
    <source>
        <dbReference type="ARBA" id="ARBA00006124"/>
    </source>
</evidence>
<dbReference type="GO" id="GO:0046872">
    <property type="term" value="F:metal ion binding"/>
    <property type="evidence" value="ECO:0007669"/>
    <property type="project" value="UniProtKB-KW"/>
</dbReference>
<dbReference type="InterPro" id="IPR059000">
    <property type="entry name" value="ATPase_P-type_domA"/>
</dbReference>
<keyword evidence="6" id="KW-0479">Metal-binding</keyword>
<evidence type="ECO:0000259" key="20">
    <source>
        <dbReference type="Pfam" id="PF00690"/>
    </source>
</evidence>
<dbReference type="InterPro" id="IPR023214">
    <property type="entry name" value="HAD_sf"/>
</dbReference>
<evidence type="ECO:0000256" key="15">
    <source>
        <dbReference type="ARBA" id="ARBA00048694"/>
    </source>
</evidence>
<name>A0AAX4PKC4_9CHLO</name>
<dbReference type="SUPFAM" id="SSF56784">
    <property type="entry name" value="HAD-like"/>
    <property type="match status" value="1"/>
</dbReference>
<dbReference type="GO" id="GO:0005886">
    <property type="term" value="C:plasma membrane"/>
    <property type="evidence" value="ECO:0007669"/>
    <property type="project" value="TreeGrafter"/>
</dbReference>
<dbReference type="InterPro" id="IPR004014">
    <property type="entry name" value="ATPase_P-typ_cation-transptr_N"/>
</dbReference>
<feature type="transmembrane region" description="Helical" evidence="16">
    <location>
        <begin position="180"/>
        <end position="199"/>
    </location>
</feature>
<dbReference type="GO" id="GO:0005388">
    <property type="term" value="F:P-type calcium transporter activity"/>
    <property type="evidence" value="ECO:0007669"/>
    <property type="project" value="UniProtKB-EC"/>
</dbReference>
<feature type="domain" description="Cation-transporting P-type ATPase N-terminal" evidence="20">
    <location>
        <begin position="95"/>
        <end position="161"/>
    </location>
</feature>
<keyword evidence="9 16" id="KW-0067">ATP-binding</keyword>
<dbReference type="SFLD" id="SFLDG00002">
    <property type="entry name" value="C1.7:_P-type_atpase_like"/>
    <property type="match status" value="1"/>
</dbReference>
<dbReference type="InterPro" id="IPR006408">
    <property type="entry name" value="P-type_ATPase_IIB"/>
</dbReference>
<keyword evidence="3 16" id="KW-0813">Transport</keyword>
<evidence type="ECO:0000256" key="13">
    <source>
        <dbReference type="ARBA" id="ARBA00023065"/>
    </source>
</evidence>
<comment type="function">
    <text evidence="16">Catalyzes the hydrolysis of ATP coupled with the transport of calcium.</text>
</comment>
<dbReference type="InterPro" id="IPR036412">
    <property type="entry name" value="HAD-like_sf"/>
</dbReference>
<keyword evidence="14 16" id="KW-0472">Membrane</keyword>
<feature type="transmembrane region" description="Helical" evidence="16">
    <location>
        <begin position="371"/>
        <end position="397"/>
    </location>
</feature>
<feature type="domain" description="Cation-transporting P-type ATPase C-terminal" evidence="19">
    <location>
        <begin position="804"/>
        <end position="1065"/>
    </location>
</feature>
<evidence type="ECO:0000256" key="1">
    <source>
        <dbReference type="ARBA" id="ARBA00004127"/>
    </source>
</evidence>
<keyword evidence="13 16" id="KW-0406">Ion transport</keyword>
<comment type="caution">
    <text evidence="16">Lacks conserved residue(s) required for the propagation of feature annotation.</text>
</comment>
<feature type="transmembrane region" description="Helical" evidence="16">
    <location>
        <begin position="856"/>
        <end position="874"/>
    </location>
</feature>
<evidence type="ECO:0000256" key="8">
    <source>
        <dbReference type="ARBA" id="ARBA00022837"/>
    </source>
</evidence>
<dbReference type="EMBL" id="CP151515">
    <property type="protein sequence ID" value="WZN66336.1"/>
    <property type="molecule type" value="Genomic_DNA"/>
</dbReference>
<dbReference type="GO" id="GO:0016887">
    <property type="term" value="F:ATP hydrolysis activity"/>
    <property type="evidence" value="ECO:0007669"/>
    <property type="project" value="InterPro"/>
</dbReference>
<keyword evidence="11" id="KW-1278">Translocase</keyword>
<dbReference type="InterPro" id="IPR018303">
    <property type="entry name" value="ATPase_P-typ_P_site"/>
</dbReference>
<evidence type="ECO:0000256" key="12">
    <source>
        <dbReference type="ARBA" id="ARBA00022989"/>
    </source>
</evidence>
<evidence type="ECO:0000256" key="7">
    <source>
        <dbReference type="ARBA" id="ARBA00022741"/>
    </source>
</evidence>
<dbReference type="PRINTS" id="PR00120">
    <property type="entry name" value="HATPASE"/>
</dbReference>
<comment type="similarity">
    <text evidence="2 16">Belongs to the cation transport ATPase (P-type) (TC 3.A.3) family. Type IIB subfamily.</text>
</comment>
<evidence type="ECO:0000256" key="10">
    <source>
        <dbReference type="ARBA" id="ARBA00022842"/>
    </source>
</evidence>
<dbReference type="PRINTS" id="PR00119">
    <property type="entry name" value="CATATPASE"/>
</dbReference>
<organism evidence="21 22">
    <name type="scientific">Chloropicon roscoffensis</name>
    <dbReference type="NCBI Taxonomy" id="1461544"/>
    <lineage>
        <taxon>Eukaryota</taxon>
        <taxon>Viridiplantae</taxon>
        <taxon>Chlorophyta</taxon>
        <taxon>Chloropicophyceae</taxon>
        <taxon>Chloropicales</taxon>
        <taxon>Chloropicaceae</taxon>
        <taxon>Chloropicon</taxon>
    </lineage>
</organism>
<dbReference type="InterPro" id="IPR001757">
    <property type="entry name" value="P_typ_ATPase"/>
</dbReference>
<dbReference type="FunFam" id="2.70.150.10:FF:000029">
    <property type="entry name" value="Calcium-transporting ATPase"/>
    <property type="match status" value="1"/>
</dbReference>
<dbReference type="SUPFAM" id="SSF81665">
    <property type="entry name" value="Calcium ATPase, transmembrane domain M"/>
    <property type="match status" value="1"/>
</dbReference>
<sequence length="1082" mass="119525">MENNGPDKGKDQQAFAKPKDGKEVDVGGVGRSLSRKTRKTSVTSGALREIGGVVKRRLSSFGLGNVEIAFQTNPDEIEKLNENRGQKEVLKELGGIDAMLEKLCVKGEAGIPHDPLNTKTRQNMFGSNVYKEKPPKSLWSLITDEFEDQVLQLLMFAALISTVLGVAVEEQREEGAYIDGIAIWCAVVLVSMVGATNNYQKEKQFRNINQQRDAIDVTVLRSGKEMTVPSYQIVVGDIMLVDTGDKLVADGLLVLGNDLIIDESSLTGESEPMLKDRAKDPFVWTGTQVSEGSGKFLVTAVGERSEWGKTMAMIVGENEETPLQEKLGELAILIGKIGTVVAAACFIVLVASHFSKNSGFGVADINHILEFFIFAITIIVVAVPEGLPLAVTISLAYSMMKMMKDNNFVRVLEACETMGGATTICSDKTGTLTENKMTVIKCWMSGVLNEVVPKGDQIDPMLKDILADGISINSKAHLLLKEDQETIQFIGNRTECALLVMLRNWGMEYKPIRKTADVVKLFQFTSERKMSSVVVKKASGKLMLFSKGAAEILLRKSVSSLGANNEVVPLDDEQRKKFEDLIDSLASNGLRTLCMCYREVAESEDLELVERDLIVAGIVGIKDPLRKETSDAVAQCKNAGITVRMVTGDNLKTAKHIGAECGIFFGDGICLEGQDFRNMSEEELIPMLPKLQVLARSSPSDKLILVRLLKKQGEVVAVTGDGTNDAPALKESNVGLSMGKTGTEVAKEASDIVILDDNFSSIVKSVLWGRSIFRNIRKFLQFQVTINLVALALSFVAVISQKGMPLTVLQLLWVNLIMDSMAALALATEQPTQDLLDDKPHGRDEPLVSNTMKYHIIVQGIYQLIVLLFILFALQDMHDLAPQYELPVKCTLPLNEVVSPSAYSDFTNFCAGQDDWNARCTSLNENYGSHLISMCRITEPKEKELKVPEYTVLKSIFDHQKDEYDKEHEKRERQLYSFLFNTFIFMQVFNEINARKIANEYNVFEGFFDSPIFSCVLVFTIVIQVIIMETVIADFFELRSLCWEEWVGSLGIGLASLPIGLATKVVLKGIEGKKKATKVQPV</sequence>
<keyword evidence="10" id="KW-0460">Magnesium</keyword>
<feature type="transmembrane region" description="Helical" evidence="16">
    <location>
        <begin position="330"/>
        <end position="351"/>
    </location>
</feature>
<dbReference type="Gene3D" id="3.40.1110.10">
    <property type="entry name" value="Calcium-transporting ATPase, cytoplasmic domain N"/>
    <property type="match status" value="1"/>
</dbReference>
<reference evidence="21 22" key="1">
    <citation type="submission" date="2024-03" db="EMBL/GenBank/DDBJ databases">
        <title>Complete genome sequence of the green alga Chloropicon roscoffensis RCC1871.</title>
        <authorList>
            <person name="Lemieux C."/>
            <person name="Pombert J.-F."/>
            <person name="Otis C."/>
            <person name="Turmel M."/>
        </authorList>
    </citation>
    <scope>NUCLEOTIDE SEQUENCE [LARGE SCALE GENOMIC DNA]</scope>
    <source>
        <strain evidence="21 22">RCC1871</strain>
    </source>
</reference>
<keyword evidence="12 16" id="KW-1133">Transmembrane helix</keyword>
<feature type="region of interest" description="Disordered" evidence="17">
    <location>
        <begin position="1"/>
        <end position="40"/>
    </location>
</feature>
<dbReference type="Gene3D" id="1.20.1110.10">
    <property type="entry name" value="Calcium-transporting ATPase, transmembrane domain"/>
    <property type="match status" value="1"/>
</dbReference>
<dbReference type="CDD" id="cd02081">
    <property type="entry name" value="P-type_ATPase_Ca_PMCA-like"/>
    <property type="match status" value="1"/>
</dbReference>
<dbReference type="FunFam" id="3.40.50.1000:FF:000018">
    <property type="entry name" value="Calcium-transporting ATPase"/>
    <property type="match status" value="1"/>
</dbReference>
<evidence type="ECO:0000256" key="16">
    <source>
        <dbReference type="RuleBase" id="RU361146"/>
    </source>
</evidence>
<keyword evidence="8 16" id="KW-0106">Calcium</keyword>
<dbReference type="InterPro" id="IPR006068">
    <property type="entry name" value="ATPase_P-typ_cation-transptr_C"/>
</dbReference>
<feature type="domain" description="P-type ATPase A" evidence="18">
    <location>
        <begin position="216"/>
        <end position="313"/>
    </location>
</feature>
<dbReference type="InterPro" id="IPR044492">
    <property type="entry name" value="P_typ_ATPase_HD_dom"/>
</dbReference>
<dbReference type="Pfam" id="PF13246">
    <property type="entry name" value="Cation_ATPase"/>
    <property type="match status" value="1"/>
</dbReference>
<dbReference type="GO" id="GO:0012505">
    <property type="term" value="C:endomembrane system"/>
    <property type="evidence" value="ECO:0007669"/>
    <property type="project" value="UniProtKB-SubCell"/>
</dbReference>
<feature type="transmembrane region" description="Helical" evidence="16">
    <location>
        <begin position="150"/>
        <end position="168"/>
    </location>
</feature>
<evidence type="ECO:0000256" key="3">
    <source>
        <dbReference type="ARBA" id="ARBA00022448"/>
    </source>
</evidence>
<comment type="subcellular location">
    <subcellularLocation>
        <location evidence="1">Endomembrane system</location>
        <topology evidence="1">Multi-pass membrane protein</topology>
    </subcellularLocation>
    <subcellularLocation>
        <location evidence="16">Membrane</location>
        <topology evidence="16">Multi-pass membrane protein</topology>
    </subcellularLocation>
</comment>
<evidence type="ECO:0000256" key="14">
    <source>
        <dbReference type="ARBA" id="ARBA00023136"/>
    </source>
</evidence>
<dbReference type="NCBIfam" id="TIGR01494">
    <property type="entry name" value="ATPase_P-type"/>
    <property type="match status" value="3"/>
</dbReference>
<accession>A0AAX4PKC4</accession>
<dbReference type="Gene3D" id="3.40.50.1000">
    <property type="entry name" value="HAD superfamily/HAD-like"/>
    <property type="match status" value="1"/>
</dbReference>
<dbReference type="SUPFAM" id="SSF81660">
    <property type="entry name" value="Metal cation-transporting ATPase, ATP-binding domain N"/>
    <property type="match status" value="1"/>
</dbReference>
<evidence type="ECO:0000259" key="18">
    <source>
        <dbReference type="Pfam" id="PF00122"/>
    </source>
</evidence>